<evidence type="ECO:0000256" key="8">
    <source>
        <dbReference type="ARBA" id="ARBA00023303"/>
    </source>
</evidence>
<keyword evidence="3" id="KW-1003">Cell membrane</keyword>
<dbReference type="GO" id="GO:0005243">
    <property type="term" value="F:gap junction channel activity"/>
    <property type="evidence" value="ECO:0007669"/>
    <property type="project" value="TreeGrafter"/>
</dbReference>
<keyword evidence="6 9" id="KW-0406">Ion transport</keyword>
<dbReference type="Proteomes" id="UP000267029">
    <property type="component" value="Unassembled WGS sequence"/>
</dbReference>
<proteinExistence type="inferred from homology"/>
<evidence type="ECO:0000256" key="5">
    <source>
        <dbReference type="ARBA" id="ARBA00022989"/>
    </source>
</evidence>
<dbReference type="PANTHER" id="PTHR11893">
    <property type="entry name" value="INNEXIN"/>
    <property type="match status" value="1"/>
</dbReference>
<dbReference type="STRING" id="53468.A0A158QT43"/>
<keyword evidence="5 9" id="KW-1133">Transmembrane helix</keyword>
<sequence length="443" mass="50606">MTKLVDDALKICEHVNAPFGDLEDFGDRFNYMGCVIVLAVCFFVVSTKQYFFNPISCYLATEAGGTNILTYVENYCWVQGTVPISYAGKMPTSESDWLRLEEKKMLYYQWVPFVLGLQCCLFMLPRLIWKAIYLQTGTKGGTLSRVVLRSVEALSAAPTARQALIEEIADMAEYFFFKSYVTTTRATGLGSRRCPSGIHIVSAYLVMKVLYLLNAIGQIFMMQSFLGFNSTADLPFGLRVLKDIVGGHDWQMTQVFPRVGFCYVELKLLGVATNAVTAQCALPLNMLNEKIYVFLWWWILAAACITAFFLSLWIFRFSTRSREVNYIVKYIQLNVEDFTQYDEREVSQFVRRYLRHEGTFLVRMVRLNAGERIAAALVRALWERYRLANESLERGFHSPDLKSATAPQIVPQNMYPQFRNFSKSASNEKENVEEADVAALAYV</sequence>
<reference evidence="12" key="2">
    <citation type="submission" date="2019-11" db="UniProtKB">
        <authorList>
            <consortium name="WormBaseParasite"/>
        </authorList>
    </citation>
    <scope>IDENTIFICATION</scope>
</reference>
<organism evidence="10 11">
    <name type="scientific">Mesocestoides corti</name>
    <name type="common">Flatworm</name>
    <dbReference type="NCBI Taxonomy" id="53468"/>
    <lineage>
        <taxon>Eukaryota</taxon>
        <taxon>Metazoa</taxon>
        <taxon>Spiralia</taxon>
        <taxon>Lophotrochozoa</taxon>
        <taxon>Platyhelminthes</taxon>
        <taxon>Cestoda</taxon>
        <taxon>Eucestoda</taxon>
        <taxon>Cyclophyllidea</taxon>
        <taxon>Mesocestoididae</taxon>
        <taxon>Mesocestoides</taxon>
    </lineage>
</organism>
<evidence type="ECO:0000256" key="7">
    <source>
        <dbReference type="ARBA" id="ARBA00023136"/>
    </source>
</evidence>
<dbReference type="GO" id="GO:0034220">
    <property type="term" value="P:monoatomic ion transmembrane transport"/>
    <property type="evidence" value="ECO:0007669"/>
    <property type="project" value="UniProtKB-KW"/>
</dbReference>
<evidence type="ECO:0000256" key="4">
    <source>
        <dbReference type="ARBA" id="ARBA00022692"/>
    </source>
</evidence>
<accession>A0A158QT43</accession>
<name>A0A158QT43_MESCO</name>
<dbReference type="PANTHER" id="PTHR11893:SF36">
    <property type="entry name" value="INNEXIN-5"/>
    <property type="match status" value="1"/>
</dbReference>
<evidence type="ECO:0000313" key="10">
    <source>
        <dbReference type="EMBL" id="VDD76010.1"/>
    </source>
</evidence>
<keyword evidence="8 9" id="KW-0407">Ion channel</keyword>
<keyword evidence="7 9" id="KW-0472">Membrane</keyword>
<evidence type="ECO:0000256" key="9">
    <source>
        <dbReference type="RuleBase" id="RU010713"/>
    </source>
</evidence>
<keyword evidence="2 9" id="KW-0813">Transport</keyword>
<dbReference type="GO" id="GO:0005921">
    <property type="term" value="C:gap junction"/>
    <property type="evidence" value="ECO:0007669"/>
    <property type="project" value="UniProtKB-UniRule"/>
</dbReference>
<dbReference type="AlphaFoldDB" id="A0A158QT43"/>
<gene>
    <name evidence="9" type="primary">inx</name>
    <name evidence="10" type="ORF">MCOS_LOCUS2013</name>
</gene>
<dbReference type="InterPro" id="IPR000990">
    <property type="entry name" value="Innexin"/>
</dbReference>
<evidence type="ECO:0000313" key="11">
    <source>
        <dbReference type="Proteomes" id="UP000267029"/>
    </source>
</evidence>
<feature type="transmembrane region" description="Helical" evidence="9">
    <location>
        <begin position="209"/>
        <end position="228"/>
    </location>
</feature>
<dbReference type="OrthoDB" id="5867527at2759"/>
<dbReference type="WBParaSite" id="MCU_007597-RA">
    <property type="protein sequence ID" value="MCU_007597-RA"/>
    <property type="gene ID" value="MCU_007597"/>
</dbReference>
<evidence type="ECO:0000256" key="2">
    <source>
        <dbReference type="ARBA" id="ARBA00022448"/>
    </source>
</evidence>
<dbReference type="PROSITE" id="PS51013">
    <property type="entry name" value="PANNEXIN"/>
    <property type="match status" value="1"/>
</dbReference>
<evidence type="ECO:0000256" key="3">
    <source>
        <dbReference type="ARBA" id="ARBA00022475"/>
    </source>
</evidence>
<evidence type="ECO:0000256" key="6">
    <source>
        <dbReference type="ARBA" id="ARBA00023065"/>
    </source>
</evidence>
<keyword evidence="11" id="KW-1185">Reference proteome</keyword>
<comment type="subcellular location">
    <subcellularLocation>
        <location evidence="1 9">Cell membrane</location>
        <topology evidence="1 9">Multi-pass membrane protein</topology>
    </subcellularLocation>
</comment>
<protein>
    <recommendedName>
        <fullName evidence="9">Innexin</fullName>
    </recommendedName>
</protein>
<keyword evidence="4 9" id="KW-0812">Transmembrane</keyword>
<comment type="function">
    <text evidence="9">Structural component of the gap junctions.</text>
</comment>
<dbReference type="Pfam" id="PF00876">
    <property type="entry name" value="Innexin"/>
    <property type="match status" value="1"/>
</dbReference>
<dbReference type="EMBL" id="UXSR01000299">
    <property type="protein sequence ID" value="VDD76010.1"/>
    <property type="molecule type" value="Genomic_DNA"/>
</dbReference>
<evidence type="ECO:0000256" key="1">
    <source>
        <dbReference type="ARBA" id="ARBA00004651"/>
    </source>
</evidence>
<evidence type="ECO:0000313" key="12">
    <source>
        <dbReference type="WBParaSite" id="MCU_007597-RA"/>
    </source>
</evidence>
<feature type="transmembrane region" description="Helical" evidence="9">
    <location>
        <begin position="29"/>
        <end position="46"/>
    </location>
</feature>
<reference evidence="10 11" key="1">
    <citation type="submission" date="2018-10" db="EMBL/GenBank/DDBJ databases">
        <authorList>
            <consortium name="Pathogen Informatics"/>
        </authorList>
    </citation>
    <scope>NUCLEOTIDE SEQUENCE [LARGE SCALE GENOMIC DNA]</scope>
</reference>
<dbReference type="PRINTS" id="PR01262">
    <property type="entry name" value="INNEXIN"/>
</dbReference>
<comment type="similarity">
    <text evidence="9">Belongs to the pannexin family.</text>
</comment>
<feature type="transmembrane region" description="Helical" evidence="9">
    <location>
        <begin position="295"/>
        <end position="315"/>
    </location>
</feature>
<feature type="transmembrane region" description="Helical" evidence="9">
    <location>
        <begin position="107"/>
        <end position="129"/>
    </location>
</feature>
<dbReference type="GO" id="GO:0005886">
    <property type="term" value="C:plasma membrane"/>
    <property type="evidence" value="ECO:0007669"/>
    <property type="project" value="UniProtKB-SubCell"/>
</dbReference>